<sequence length="1680" mass="186516">MSGTRPALAATQNPSAPPQPPPRPPAPPPPGSTSAAARAREEGELSSGADDDEALQTRLAAPSILGKFVEAASQVPSATLPVKGSNTLSASNTMAHKSAAPSYKKIMRVNQGQFKPGTNKNLSWQKPVPSDNLVITFSDDDSGTDSGKTRQDAVRGRKATPQGTQKTGNSMQTRIMREEVSQQKTLGAKAGPTHVPAFSFTLRNVGAGRGSGTTFFRKEPPARQFNTLKPKQKDGNGVGVHSADHRLESLRHKIAARENELKGQKRPLAPVAMKNVDLSSNQARLPSEKISFEASNNGECSRPNSPLEHDGRPIKRLKLNQQHSYNQGHSGSVTLAPSGGSSRKNTMESSEMMDHLENGIALNTNVDETEHRVTTEVSGQIHNGSATKFLPHHKGTEVAVNHATVELHGRVAAAPFTSRHIISKDTGALMPVPSAQAGQQVVPVGRSPSAVLAQRPQQQPQPGEKVRLSFSILQNADQNTRLLSLLEREELQEKELEDAQEHRRKCEVQEREALRAYRKAQRALLEANERCTILRRKREICSAQVHGLIAENSSLVQPLSIQNTEDGVAMPSLLNSQIHANSQMPENEGGRHSLHPEEPPQQPVDKHEALPHSSRYDNLVASTADPNFVSTANDNNMPLDYMDDDLLFPASQARSERALDLENQMEETIHAYAENIQASGDSVQDYELLEASLRSRLVERFGKKPCLNCTSEGTEELAVGNVVAEHGKQSAHVLKLQEAEQNDVTTPEGTMELENDGAEKTGGLSNSSSGPSMGNCDPEDNSSSLEDIRMPLSTNILVFPSSAPRNAARHIKQAFPWFCKEALDYKNDCLTSHPASEATECVQDMILDSVVENIKILPTTQKYNDMSHNVIDPFWPFCMFELRGKCNDEECQWQHVEHQSWRKSKHTKHVISVSGQIPYSLSQHMLPVPAYRVGSNLIKADQNLTQSVLASSLWQYWQRGFCASFPLPLSVQRVLPSDAPFLQAGDGSISDFHRNRQLLNFRMLDSWKNKTVQGSVDVELFLEGALDLYCGKVNKPDRIKALLFLARSIEADPSTVILWVFYLHIYYQKDEGLGKDDMFSDAVQHNVYSYELWLMYINSRLRFDDRLDAYNDALSMLCQMTADTDKDLKERSAFILDIFLQMIYFLCMSGNVERAISRIFGILPTATPDNSGDKLLADVISCLTMPDRCVFWISCLYVSIYRKLPEEIVDQLEFQKALPRSLVWSPIDPNIDNRNQIIELLNYAADKMAEDISECVKNGDPSYLMLSQFLAANHISCLAAVEGFKSSADMLVKYMKEYPMCPQILLISARLDRNHGAYPDLKGFHELILNWPKEVQGVQYLWNQYFEHALAADTKLAEKLLNCWFEEYGKDCDVQSNAAVGAVEFSNEEPGPPSLVSVQDVGSGPSASEDHVFWLLNLSLYKVLEDDLHEAQVAVDKALKLAHGECYEHCLREHAAIHLLELEKSSSSLDAQTRSTFSFIIGHLADHRNLPTRELLSRRFCQNVKRHRLRQLIDDTIGPVPADSTLVNSILEVCFGPSLLPGRIGDVKYLVDFVETVMEVLPANYRLALAVGQFIAKHYRGSDATSMGTRFWASSVLINTIFRAVPVAPESVWLEGASLLEKLQTTEIVKRFYQQATSVYPFSFKLWDAHLNSSKASGGNSEGIVESARQRGIELNMAPT</sequence>
<feature type="region of interest" description="Disordered" evidence="2">
    <location>
        <begin position="582"/>
        <end position="608"/>
    </location>
</feature>
<feature type="region of interest" description="Disordered" evidence="2">
    <location>
        <begin position="1"/>
        <end position="58"/>
    </location>
</feature>
<dbReference type="Pfam" id="PF10650">
    <property type="entry name" value="zf-C3H1"/>
    <property type="match status" value="1"/>
</dbReference>
<reference evidence="4" key="1">
    <citation type="submission" date="2020-07" db="EMBL/GenBank/DDBJ databases">
        <title>Genome sequence and genetic diversity analysis of an under-domesticated orphan crop, white fonio (Digitaria exilis).</title>
        <authorList>
            <person name="Bennetzen J.L."/>
            <person name="Chen S."/>
            <person name="Ma X."/>
            <person name="Wang X."/>
            <person name="Yssel A.E.J."/>
            <person name="Chaluvadi S.R."/>
            <person name="Johnson M."/>
            <person name="Gangashetty P."/>
            <person name="Hamidou F."/>
            <person name="Sanogo M.D."/>
            <person name="Zwaenepoel A."/>
            <person name="Wallace J."/>
            <person name="Van De Peer Y."/>
            <person name="Van Deynze A."/>
        </authorList>
    </citation>
    <scope>NUCLEOTIDE SEQUENCE</scope>
    <source>
        <tissue evidence="4">Leaves</tissue>
    </source>
</reference>
<organism evidence="4 5">
    <name type="scientific">Digitaria exilis</name>
    <dbReference type="NCBI Taxonomy" id="1010633"/>
    <lineage>
        <taxon>Eukaryota</taxon>
        <taxon>Viridiplantae</taxon>
        <taxon>Streptophyta</taxon>
        <taxon>Embryophyta</taxon>
        <taxon>Tracheophyta</taxon>
        <taxon>Spermatophyta</taxon>
        <taxon>Magnoliopsida</taxon>
        <taxon>Liliopsida</taxon>
        <taxon>Poales</taxon>
        <taxon>Poaceae</taxon>
        <taxon>PACMAD clade</taxon>
        <taxon>Panicoideae</taxon>
        <taxon>Panicodae</taxon>
        <taxon>Paniceae</taxon>
        <taxon>Anthephorinae</taxon>
        <taxon>Digitaria</taxon>
    </lineage>
</organism>
<protein>
    <recommendedName>
        <fullName evidence="3">Putative zinc-finger domain-containing protein</fullName>
    </recommendedName>
</protein>
<dbReference type="PANTHER" id="PTHR21563:SF3">
    <property type="entry name" value="ZINC FINGER C3H1 DOMAIN-CONTAINING PROTEIN"/>
    <property type="match status" value="1"/>
</dbReference>
<evidence type="ECO:0000313" key="4">
    <source>
        <dbReference type="EMBL" id="KAF8667585.1"/>
    </source>
</evidence>
<name>A0A835E950_9POAL</name>
<feature type="region of interest" description="Disordered" evidence="2">
    <location>
        <begin position="135"/>
        <end position="170"/>
    </location>
</feature>
<feature type="region of interest" description="Disordered" evidence="2">
    <location>
        <begin position="737"/>
        <end position="785"/>
    </location>
</feature>
<feature type="compositionally biased region" description="Polar residues" evidence="2">
    <location>
        <begin position="161"/>
        <end position="170"/>
    </location>
</feature>
<feature type="region of interest" description="Disordered" evidence="2">
    <location>
        <begin position="79"/>
        <end position="103"/>
    </location>
</feature>
<gene>
    <name evidence="4" type="ORF">HU200_052787</name>
</gene>
<comment type="caution">
    <text evidence="4">The sequence shown here is derived from an EMBL/GenBank/DDBJ whole genome shotgun (WGS) entry which is preliminary data.</text>
</comment>
<dbReference type="InterPro" id="IPR039278">
    <property type="entry name" value="Red1"/>
</dbReference>
<feature type="compositionally biased region" description="Polar residues" evidence="2">
    <location>
        <begin position="763"/>
        <end position="772"/>
    </location>
</feature>
<keyword evidence="5" id="KW-1185">Reference proteome</keyword>
<feature type="compositionally biased region" description="Polar residues" evidence="2">
    <location>
        <begin position="84"/>
        <end position="95"/>
    </location>
</feature>
<dbReference type="GO" id="GO:0000178">
    <property type="term" value="C:exosome (RNase complex)"/>
    <property type="evidence" value="ECO:0007669"/>
    <property type="project" value="TreeGrafter"/>
</dbReference>
<dbReference type="InterPro" id="IPR019607">
    <property type="entry name" value="Putative_zinc-finger_domain"/>
</dbReference>
<feature type="domain" description="Putative zinc-finger" evidence="3">
    <location>
        <begin position="877"/>
        <end position="896"/>
    </location>
</feature>
<evidence type="ECO:0000259" key="3">
    <source>
        <dbReference type="Pfam" id="PF10650"/>
    </source>
</evidence>
<dbReference type="OrthoDB" id="1922977at2759"/>
<evidence type="ECO:0000256" key="2">
    <source>
        <dbReference type="SAM" id="MobiDB-lite"/>
    </source>
</evidence>
<keyword evidence="1" id="KW-0175">Coiled coil</keyword>
<dbReference type="GO" id="GO:0005634">
    <property type="term" value="C:nucleus"/>
    <property type="evidence" value="ECO:0007669"/>
    <property type="project" value="TreeGrafter"/>
</dbReference>
<dbReference type="PANTHER" id="PTHR21563">
    <property type="entry name" value="ZINC FINGER C3H1 DOMAIN-CONTAINING PROTEIN"/>
    <property type="match status" value="1"/>
</dbReference>
<accession>A0A835E950</accession>
<evidence type="ECO:0000256" key="1">
    <source>
        <dbReference type="SAM" id="Coils"/>
    </source>
</evidence>
<dbReference type="Proteomes" id="UP000636709">
    <property type="component" value="Unassembled WGS sequence"/>
</dbReference>
<feature type="compositionally biased region" description="Pro residues" evidence="2">
    <location>
        <begin position="15"/>
        <end position="31"/>
    </location>
</feature>
<feature type="compositionally biased region" description="Basic and acidic residues" evidence="2">
    <location>
        <begin position="588"/>
        <end position="608"/>
    </location>
</feature>
<feature type="region of interest" description="Disordered" evidence="2">
    <location>
        <begin position="323"/>
        <end position="349"/>
    </location>
</feature>
<dbReference type="EMBL" id="JACEFO010002299">
    <property type="protein sequence ID" value="KAF8667585.1"/>
    <property type="molecule type" value="Genomic_DNA"/>
</dbReference>
<proteinExistence type="predicted"/>
<feature type="coiled-coil region" evidence="1">
    <location>
        <begin position="479"/>
        <end position="537"/>
    </location>
</feature>
<evidence type="ECO:0000313" key="5">
    <source>
        <dbReference type="Proteomes" id="UP000636709"/>
    </source>
</evidence>